<dbReference type="SUPFAM" id="SSF103481">
    <property type="entry name" value="Multidrug resistance efflux transporter EmrE"/>
    <property type="match status" value="1"/>
</dbReference>
<evidence type="ECO:0000256" key="13">
    <source>
        <dbReference type="ARBA" id="ARBA00023054"/>
    </source>
</evidence>
<evidence type="ECO:0000256" key="14">
    <source>
        <dbReference type="ARBA" id="ARBA00023136"/>
    </source>
</evidence>
<evidence type="ECO:0000256" key="8">
    <source>
        <dbReference type="ARBA" id="ARBA00022703"/>
    </source>
</evidence>
<feature type="region of interest" description="Disordered" evidence="16">
    <location>
        <begin position="355"/>
        <end position="376"/>
    </location>
</feature>
<keyword evidence="6" id="KW-0762">Sugar transport</keyword>
<dbReference type="FunFam" id="1.10.3730.20:FF:000037">
    <property type="entry name" value="Nucleotide Sugar TransPorter family"/>
    <property type="match status" value="1"/>
</dbReference>
<evidence type="ECO:0008006" key="22">
    <source>
        <dbReference type="Google" id="ProtNLM"/>
    </source>
</evidence>
<name>A0A9Q1G0X3_SYNKA</name>
<feature type="transmembrane region" description="Helical" evidence="17">
    <location>
        <begin position="163"/>
        <end position="180"/>
    </location>
</feature>
<dbReference type="GO" id="GO:0006915">
    <property type="term" value="P:apoptotic process"/>
    <property type="evidence" value="ECO:0007669"/>
    <property type="project" value="UniProtKB-KW"/>
</dbReference>
<organism evidence="20 21">
    <name type="scientific">Synaphobranchus kaupii</name>
    <name type="common">Kaup's arrowtooth eel</name>
    <dbReference type="NCBI Taxonomy" id="118154"/>
    <lineage>
        <taxon>Eukaryota</taxon>
        <taxon>Metazoa</taxon>
        <taxon>Chordata</taxon>
        <taxon>Craniata</taxon>
        <taxon>Vertebrata</taxon>
        <taxon>Euteleostomi</taxon>
        <taxon>Actinopterygii</taxon>
        <taxon>Neopterygii</taxon>
        <taxon>Teleostei</taxon>
        <taxon>Anguilliformes</taxon>
        <taxon>Synaphobranchidae</taxon>
        <taxon>Synaphobranchus</taxon>
    </lineage>
</organism>
<keyword evidence="10" id="KW-0653">Protein transport</keyword>
<sequence length="659" mass="72579">MAASSQGPGNGNGVGEDKTPGRRQSEGNKKLKYISLAVLVVQNASLILSIRYVRTLPGDRFFTTSAVVMAEVLKVMSCLVIILLQRKGSVPDFVALLYDSIVIQYWDTLKLAVPSLIYTLQNNLQYVAISNLPAATFQVTYQLKILTTALFSVLMLRKSLSRMQWVSLVLLFAGVAIVQVEQEGKQKETTVLNTSQNYAKGLVAVVISCLSSGFAGVYFEKILKGSSASVWMRNVQLGIFGMLLGMLGLWWKDGAAIAEKGFLFGYTPMVWGVIFNQAFGGLLVAVVVKYADNILKGFATSFSIIVSTVTSVYLFGFHVDLLFTLGAGMVIGAVYMYSLPKVAGPSPAASIISSSSSSSSSSAHIRSHLSNGDGDSETDAFLPKFQGKEKGRALLSVLSSVCNEKLAVVRMSLQWTAVATFLYAEVFAVLLLCVPFISPKRWSKIFKSRLVKAILTYGNTFFMVVMGILVFLLIDAVREVRKYSVTDVVDLNNNPTALEHIHMKLFRAQRNEYIAGFALLLCLLLRRLATLLSQQATMMASNEAFKKQAEGASDAAKRYMEENEKLQEKLREAGIDIPEVGKKKVEVGLEEENKSLKTEVKKLKDELDATKKVLQKSDSDVKAMKKQAENLTVEYDRLLDEHAKLQASVDDRPREKKTD</sequence>
<accession>A0A9Q1G0X3</accession>
<comment type="subcellular location">
    <subcellularLocation>
        <location evidence="1">Endoplasmic reticulum membrane</location>
        <topology evidence="1">Multi-pass membrane protein</topology>
    </subcellularLocation>
    <subcellularLocation>
        <location evidence="2">Golgi apparatus membrane</location>
        <topology evidence="2">Multi-pass membrane protein</topology>
    </subcellularLocation>
</comment>
<keyword evidence="9" id="KW-0256">Endoplasmic reticulum</keyword>
<evidence type="ECO:0000256" key="10">
    <source>
        <dbReference type="ARBA" id="ARBA00022927"/>
    </source>
</evidence>
<dbReference type="GO" id="GO:0000139">
    <property type="term" value="C:Golgi membrane"/>
    <property type="evidence" value="ECO:0007669"/>
    <property type="project" value="UniProtKB-SubCell"/>
</dbReference>
<dbReference type="InterPro" id="IPR040463">
    <property type="entry name" value="BAP29/BAP31_N"/>
</dbReference>
<keyword evidence="14 17" id="KW-0472">Membrane</keyword>
<keyword evidence="13 15" id="KW-0175">Coiled coil</keyword>
<comment type="similarity">
    <text evidence="3">Belongs to the BCAP29/BCAP31 family.</text>
</comment>
<keyword evidence="7 17" id="KW-0812">Transmembrane</keyword>
<evidence type="ECO:0000256" key="4">
    <source>
        <dbReference type="ARBA" id="ARBA00009976"/>
    </source>
</evidence>
<feature type="domain" description="Bap31/Bap29 cytoplasmic coiled-coil" evidence="19">
    <location>
        <begin position="598"/>
        <end position="659"/>
    </location>
</feature>
<feature type="transmembrane region" description="Helical" evidence="17">
    <location>
        <begin position="65"/>
        <end position="84"/>
    </location>
</feature>
<feature type="transmembrane region" description="Helical" evidence="17">
    <location>
        <begin position="231"/>
        <end position="251"/>
    </location>
</feature>
<dbReference type="InterPro" id="IPR041672">
    <property type="entry name" value="Bap31/Bap29_C"/>
</dbReference>
<evidence type="ECO:0000256" key="12">
    <source>
        <dbReference type="ARBA" id="ARBA00023034"/>
    </source>
</evidence>
<feature type="transmembrane region" description="Helical" evidence="17">
    <location>
        <begin position="200"/>
        <end position="219"/>
    </location>
</feature>
<evidence type="ECO:0000256" key="2">
    <source>
        <dbReference type="ARBA" id="ARBA00004653"/>
    </source>
</evidence>
<protein>
    <recommendedName>
        <fullName evidence="22">UDP-galactose transporter</fullName>
    </recommendedName>
</protein>
<dbReference type="EMBL" id="JAINUF010000003">
    <property type="protein sequence ID" value="KAJ8371306.1"/>
    <property type="molecule type" value="Genomic_DNA"/>
</dbReference>
<dbReference type="Pfam" id="PF04142">
    <property type="entry name" value="Nuc_sug_transp"/>
    <property type="match status" value="1"/>
</dbReference>
<dbReference type="FunFam" id="1.20.5.110:FF:000011">
    <property type="entry name" value="B-cell receptor-associated protein 29"/>
    <property type="match status" value="1"/>
</dbReference>
<keyword evidence="5" id="KW-0813">Transport</keyword>
<feature type="domain" description="BAP29/BAP31 transmembrane" evidence="18">
    <location>
        <begin position="411"/>
        <end position="544"/>
    </location>
</feature>
<dbReference type="InterPro" id="IPR007271">
    <property type="entry name" value="Nuc_sug_transpt"/>
</dbReference>
<evidence type="ECO:0000256" key="9">
    <source>
        <dbReference type="ARBA" id="ARBA00022824"/>
    </source>
</evidence>
<dbReference type="OrthoDB" id="408493at2759"/>
<feature type="transmembrane region" description="Helical" evidence="17">
    <location>
        <begin position="415"/>
        <end position="438"/>
    </location>
</feature>
<feature type="transmembrane region" description="Helical" evidence="17">
    <location>
        <begin position="33"/>
        <end position="53"/>
    </location>
</feature>
<evidence type="ECO:0000313" key="20">
    <source>
        <dbReference type="EMBL" id="KAJ8371306.1"/>
    </source>
</evidence>
<dbReference type="Gene3D" id="1.20.5.110">
    <property type="match status" value="1"/>
</dbReference>
<dbReference type="Pfam" id="PF18035">
    <property type="entry name" value="Bap31_Bap29_C"/>
    <property type="match status" value="1"/>
</dbReference>
<evidence type="ECO:0000256" key="11">
    <source>
        <dbReference type="ARBA" id="ARBA00022989"/>
    </source>
</evidence>
<feature type="coiled-coil region" evidence="15">
    <location>
        <begin position="542"/>
        <end position="648"/>
    </location>
</feature>
<evidence type="ECO:0000256" key="15">
    <source>
        <dbReference type="SAM" id="Coils"/>
    </source>
</evidence>
<dbReference type="Pfam" id="PF05529">
    <property type="entry name" value="Bap31"/>
    <property type="match status" value="1"/>
</dbReference>
<keyword evidence="21" id="KW-1185">Reference proteome</keyword>
<keyword evidence="11 17" id="KW-1133">Transmembrane helix</keyword>
<feature type="compositionally biased region" description="Basic and acidic residues" evidence="16">
    <location>
        <begin position="15"/>
        <end position="26"/>
    </location>
</feature>
<evidence type="ECO:0000256" key="5">
    <source>
        <dbReference type="ARBA" id="ARBA00022448"/>
    </source>
</evidence>
<feature type="region of interest" description="Disordered" evidence="16">
    <location>
        <begin position="1"/>
        <end position="26"/>
    </location>
</feature>
<evidence type="ECO:0000256" key="7">
    <source>
        <dbReference type="ARBA" id="ARBA00022692"/>
    </source>
</evidence>
<evidence type="ECO:0000256" key="1">
    <source>
        <dbReference type="ARBA" id="ARBA00004477"/>
    </source>
</evidence>
<dbReference type="NCBIfam" id="TIGR00803">
    <property type="entry name" value="nst"/>
    <property type="match status" value="1"/>
</dbReference>
<evidence type="ECO:0000256" key="3">
    <source>
        <dbReference type="ARBA" id="ARBA00007956"/>
    </source>
</evidence>
<reference evidence="20" key="1">
    <citation type="journal article" date="2023" name="Science">
        <title>Genome structures resolve the early diversification of teleost fishes.</title>
        <authorList>
            <person name="Parey E."/>
            <person name="Louis A."/>
            <person name="Montfort J."/>
            <person name="Bouchez O."/>
            <person name="Roques C."/>
            <person name="Iampietro C."/>
            <person name="Lluch J."/>
            <person name="Castinel A."/>
            <person name="Donnadieu C."/>
            <person name="Desvignes T."/>
            <person name="Floi Bucao C."/>
            <person name="Jouanno E."/>
            <person name="Wen M."/>
            <person name="Mejri S."/>
            <person name="Dirks R."/>
            <person name="Jansen H."/>
            <person name="Henkel C."/>
            <person name="Chen W.J."/>
            <person name="Zahm M."/>
            <person name="Cabau C."/>
            <person name="Klopp C."/>
            <person name="Thompson A.W."/>
            <person name="Robinson-Rechavi M."/>
            <person name="Braasch I."/>
            <person name="Lecointre G."/>
            <person name="Bobe J."/>
            <person name="Postlethwait J.H."/>
            <person name="Berthelot C."/>
            <person name="Roest Crollius H."/>
            <person name="Guiguen Y."/>
        </authorList>
    </citation>
    <scope>NUCLEOTIDE SEQUENCE</scope>
    <source>
        <strain evidence="20">WJC10195</strain>
    </source>
</reference>
<evidence type="ECO:0000256" key="17">
    <source>
        <dbReference type="SAM" id="Phobius"/>
    </source>
</evidence>
<gene>
    <name evidence="20" type="ORF">SKAU_G00113340</name>
</gene>
<dbReference type="GO" id="GO:0015165">
    <property type="term" value="F:pyrimidine nucleotide-sugar transmembrane transporter activity"/>
    <property type="evidence" value="ECO:0007669"/>
    <property type="project" value="InterPro"/>
</dbReference>
<evidence type="ECO:0000256" key="16">
    <source>
        <dbReference type="SAM" id="MobiDB-lite"/>
    </source>
</evidence>
<keyword evidence="8" id="KW-0053">Apoptosis</keyword>
<evidence type="ECO:0000259" key="18">
    <source>
        <dbReference type="Pfam" id="PF05529"/>
    </source>
</evidence>
<evidence type="ECO:0000256" key="6">
    <source>
        <dbReference type="ARBA" id="ARBA00022597"/>
    </source>
</evidence>
<dbReference type="GO" id="GO:0015031">
    <property type="term" value="P:protein transport"/>
    <property type="evidence" value="ECO:0007669"/>
    <property type="project" value="UniProtKB-KW"/>
</dbReference>
<proteinExistence type="inferred from homology"/>
<dbReference type="AlphaFoldDB" id="A0A9Q1G0X3"/>
<feature type="transmembrane region" description="Helical" evidence="17">
    <location>
        <begin position="271"/>
        <end position="291"/>
    </location>
</feature>
<dbReference type="GO" id="GO:0005789">
    <property type="term" value="C:endoplasmic reticulum membrane"/>
    <property type="evidence" value="ECO:0007669"/>
    <property type="project" value="UniProtKB-SubCell"/>
</dbReference>
<dbReference type="PANTHER" id="PTHR10231">
    <property type="entry name" value="NUCLEOTIDE-SUGAR TRANSMEMBRANE TRANSPORTER"/>
    <property type="match status" value="1"/>
</dbReference>
<evidence type="ECO:0000259" key="19">
    <source>
        <dbReference type="Pfam" id="PF18035"/>
    </source>
</evidence>
<comment type="similarity">
    <text evidence="4">Belongs to the nucleotide-sugar transporter family. SLC35A subfamily.</text>
</comment>
<keyword evidence="12" id="KW-0333">Golgi apparatus</keyword>
<evidence type="ECO:0000313" key="21">
    <source>
        <dbReference type="Proteomes" id="UP001152622"/>
    </source>
</evidence>
<feature type="transmembrane region" description="Helical" evidence="17">
    <location>
        <begin position="513"/>
        <end position="529"/>
    </location>
</feature>
<feature type="transmembrane region" description="Helical" evidence="17">
    <location>
        <begin position="450"/>
        <end position="474"/>
    </location>
</feature>
<feature type="transmembrane region" description="Helical" evidence="17">
    <location>
        <begin position="312"/>
        <end position="337"/>
    </location>
</feature>
<comment type="caution">
    <text evidence="20">The sequence shown here is derived from an EMBL/GenBank/DDBJ whole genome shotgun (WGS) entry which is preliminary data.</text>
</comment>
<dbReference type="InterPro" id="IPR037185">
    <property type="entry name" value="EmrE-like"/>
</dbReference>
<dbReference type="Proteomes" id="UP001152622">
    <property type="component" value="Chromosome 3"/>
</dbReference>